<protein>
    <submittedName>
        <fullName evidence="1">HTH DNA-binding protein</fullName>
    </submittedName>
</protein>
<name>A0A1C9EHX6_9CAUD</name>
<dbReference type="KEGG" id="vg:29056516"/>
<dbReference type="EMBL" id="KX557279">
    <property type="protein sequence ID" value="AON97362.1"/>
    <property type="molecule type" value="Genomic_DNA"/>
</dbReference>
<organism evidence="1 2">
    <name type="scientific">Gordonia phage Hedwig</name>
    <dbReference type="NCBI Taxonomy" id="1887648"/>
    <lineage>
        <taxon>Viruses</taxon>
        <taxon>Duplodnaviria</taxon>
        <taxon>Heunggongvirae</taxon>
        <taxon>Uroviricota</taxon>
        <taxon>Caudoviricetes</taxon>
        <taxon>Hedwigvirus</taxon>
        <taxon>Hedwigvirus hedwig</taxon>
    </lineage>
</organism>
<gene>
    <name evidence="1" type="primary">69</name>
    <name evidence="1" type="ORF">SEA_HEDWIG_69</name>
</gene>
<proteinExistence type="predicted"/>
<dbReference type="GO" id="GO:0003677">
    <property type="term" value="F:DNA binding"/>
    <property type="evidence" value="ECO:0007669"/>
    <property type="project" value="UniProtKB-KW"/>
</dbReference>
<evidence type="ECO:0000313" key="2">
    <source>
        <dbReference type="Proteomes" id="UP000203073"/>
    </source>
</evidence>
<dbReference type="GeneID" id="29056516"/>
<accession>A0A1C9EHX6</accession>
<sequence>MTVTRNIGAALPLCPQPPHQTGDGGFVVRGEVDMQSAGVLTPEGVDSLITGAEAARLCGVSTVTIRKWTHRGYVDSNGAGQKLEVAGRDRQGRNLYRLIDVAKAEVATRARARRS</sequence>
<keyword evidence="1" id="KW-0238">DNA-binding</keyword>
<dbReference type="OrthoDB" id="21598at10239"/>
<reference evidence="2" key="1">
    <citation type="submission" date="2016-07" db="EMBL/GenBank/DDBJ databases">
        <authorList>
            <person name="Florea S."/>
            <person name="Webb J.S."/>
            <person name="Jaromczyk J."/>
            <person name="Schardl C.L."/>
        </authorList>
    </citation>
    <scope>NUCLEOTIDE SEQUENCE [LARGE SCALE GENOMIC DNA]</scope>
</reference>
<dbReference type="Proteomes" id="UP000203073">
    <property type="component" value="Segment"/>
</dbReference>
<evidence type="ECO:0000313" key="1">
    <source>
        <dbReference type="EMBL" id="AON97362.1"/>
    </source>
</evidence>
<dbReference type="RefSeq" id="YP_009289878.1">
    <property type="nucleotide sequence ID" value="NC_031099.1"/>
</dbReference>
<keyword evidence="2" id="KW-1185">Reference proteome</keyword>